<feature type="domain" description="Fringe-like glycosyltransferase" evidence="11">
    <location>
        <begin position="436"/>
        <end position="540"/>
    </location>
</feature>
<evidence type="ECO:0000256" key="2">
    <source>
        <dbReference type="ARBA" id="ARBA00022676"/>
    </source>
</evidence>
<keyword evidence="6 10" id="KW-1133">Transmembrane helix</keyword>
<evidence type="ECO:0000256" key="6">
    <source>
        <dbReference type="ARBA" id="ARBA00022989"/>
    </source>
</evidence>
<evidence type="ECO:0000256" key="9">
    <source>
        <dbReference type="SAM" id="MobiDB-lite"/>
    </source>
</evidence>
<dbReference type="PANTHER" id="PTHR10811">
    <property type="entry name" value="FRINGE-RELATED"/>
    <property type="match status" value="1"/>
</dbReference>
<dbReference type="OrthoDB" id="2187549at2759"/>
<evidence type="ECO:0000313" key="12">
    <source>
        <dbReference type="EMBL" id="PWN25899.1"/>
    </source>
</evidence>
<evidence type="ECO:0000256" key="8">
    <source>
        <dbReference type="ARBA" id="ARBA00037847"/>
    </source>
</evidence>
<feature type="transmembrane region" description="Helical" evidence="10">
    <location>
        <begin position="118"/>
        <end position="136"/>
    </location>
</feature>
<reference evidence="12 13" key="1">
    <citation type="journal article" date="2018" name="Mol. Biol. Evol.">
        <title>Broad Genomic Sampling Reveals a Smut Pathogenic Ancestry of the Fungal Clade Ustilaginomycotina.</title>
        <authorList>
            <person name="Kijpornyongpan T."/>
            <person name="Mondo S.J."/>
            <person name="Barry K."/>
            <person name="Sandor L."/>
            <person name="Lee J."/>
            <person name="Lipzen A."/>
            <person name="Pangilinan J."/>
            <person name="LaButti K."/>
            <person name="Hainaut M."/>
            <person name="Henrissat B."/>
            <person name="Grigoriev I.V."/>
            <person name="Spatafora J.W."/>
            <person name="Aime M.C."/>
        </authorList>
    </citation>
    <scope>NUCLEOTIDE SEQUENCE [LARGE SCALE GENOMIC DNA]</scope>
    <source>
        <strain evidence="12 13">MCA 5214</strain>
    </source>
</reference>
<keyword evidence="2" id="KW-0328">Glycosyltransferase</keyword>
<dbReference type="GO" id="GO:0012505">
    <property type="term" value="C:endomembrane system"/>
    <property type="evidence" value="ECO:0007669"/>
    <property type="project" value="UniProtKB-SubCell"/>
</dbReference>
<comment type="subcellular location">
    <subcellularLocation>
        <location evidence="8">Endomembrane system</location>
        <topology evidence="8">Single-pass membrane protein</topology>
    </subcellularLocation>
    <subcellularLocation>
        <location evidence="1">Membrane</location>
        <topology evidence="1">Single-pass type II membrane protein</topology>
    </subcellularLocation>
</comment>
<dbReference type="EMBL" id="KZ819674">
    <property type="protein sequence ID" value="PWN25899.1"/>
    <property type="molecule type" value="Genomic_DNA"/>
</dbReference>
<keyword evidence="4 10" id="KW-0812">Transmembrane</keyword>
<name>A0A316UKY6_9BASI</name>
<dbReference type="InterPro" id="IPR003378">
    <property type="entry name" value="Fringe-like_glycosylTrfase"/>
</dbReference>
<dbReference type="AlphaFoldDB" id="A0A316UKY6"/>
<feature type="compositionally biased region" description="Basic and acidic residues" evidence="9">
    <location>
        <begin position="671"/>
        <end position="686"/>
    </location>
</feature>
<evidence type="ECO:0000256" key="10">
    <source>
        <dbReference type="SAM" id="Phobius"/>
    </source>
</evidence>
<evidence type="ECO:0000256" key="4">
    <source>
        <dbReference type="ARBA" id="ARBA00022692"/>
    </source>
</evidence>
<feature type="region of interest" description="Disordered" evidence="9">
    <location>
        <begin position="597"/>
        <end position="616"/>
    </location>
</feature>
<dbReference type="Proteomes" id="UP000245884">
    <property type="component" value="Unassembled WGS sequence"/>
</dbReference>
<evidence type="ECO:0000256" key="7">
    <source>
        <dbReference type="ARBA" id="ARBA00023136"/>
    </source>
</evidence>
<keyword evidence="7 10" id="KW-0472">Membrane</keyword>
<keyword evidence="13" id="KW-1185">Reference proteome</keyword>
<dbReference type="Pfam" id="PF02434">
    <property type="entry name" value="Fringe"/>
    <property type="match status" value="1"/>
</dbReference>
<sequence>MDHLRRASPLPGSSAFFPSSSTSASTGSSTCCNSDAGGLEEQRSYDISSSPGSSSYGVASPPATDEEQGAEKGQCYHEWAASRRHKRKISDMPRLLSQRLQQHLPAGAGRVTPSRMRLVLKVLAVLTGLLVLSAMLPATSPLSVWYRGDSLRLAGETARYDWRNERMASGKGWGWGLAEGMRDTTPPSAANPHSNTHASLGYEEAATRPPLDIPCQLDASAFASRYRLTPKFKYSRRYVTAAPRPPAPDKPSGFDPHPRELSAPIVEGWETMAWHGVPIDEACRGKEGDKMGACIAKEQRMRVSRGALDTTSASTSASSPQGLTRLSSCSSSLEPLRIPTYPIPRTQTQPEHVILGLASDADRLLEMMPILAYSFAHSNLHLVLNLPKNSRIPELRKTLRARSIRATIILSPEEDYLRRWVELPSLLLDFADPGLTRWAMVADDDTVFLSMPKLFKALDRYDHTESHYIGALTDDWRQAGSGMIAYGGAGVVLSMPLLHELSPHWSSCRQLEKAGDYRLAACIYAHTHTRLTIEWGLHQTDLYDDIRGMLESGRDIITWHHWKSWNTGLDPILLSRAGAACGSECLLQRFLSNAASSGPNNATTPASTQSEVAGGDISSSSKRASLAYHFVHGLSLTLHPTPLPDFARTEMTWKIWANSDFSQSVGPTRPRIREGRPPLSRFHDSDGTGTGTGPRAWKETWLLEDVREGEELGKGDSWDDDGRGIREIYIKRAGRARGYVTAGVYDGEGASDEEDEGLDVVSAEARRHRELKGSLRGLVDRLLGNSMSEEERGRIVEEEIADEEQDSVVELVWV</sequence>
<evidence type="ECO:0000256" key="5">
    <source>
        <dbReference type="ARBA" id="ARBA00022968"/>
    </source>
</evidence>
<accession>A0A316UKY6</accession>
<dbReference type="STRING" id="1569628.A0A316UKY6"/>
<feature type="region of interest" description="Disordered" evidence="9">
    <location>
        <begin position="1"/>
        <end position="73"/>
    </location>
</feature>
<gene>
    <name evidence="12" type="ORF">BDZ90DRAFT_65630</name>
</gene>
<dbReference type="GO" id="GO:0016020">
    <property type="term" value="C:membrane"/>
    <property type="evidence" value="ECO:0007669"/>
    <property type="project" value="UniProtKB-SubCell"/>
</dbReference>
<dbReference type="GeneID" id="37031576"/>
<organism evidence="12 13">
    <name type="scientific">Jaminaea rosea</name>
    <dbReference type="NCBI Taxonomy" id="1569628"/>
    <lineage>
        <taxon>Eukaryota</taxon>
        <taxon>Fungi</taxon>
        <taxon>Dikarya</taxon>
        <taxon>Basidiomycota</taxon>
        <taxon>Ustilaginomycotina</taxon>
        <taxon>Exobasidiomycetes</taxon>
        <taxon>Microstromatales</taxon>
        <taxon>Microstromatales incertae sedis</taxon>
        <taxon>Jaminaea</taxon>
    </lineage>
</organism>
<feature type="region of interest" description="Disordered" evidence="9">
    <location>
        <begin position="305"/>
        <end position="330"/>
    </location>
</feature>
<keyword evidence="3" id="KW-0808">Transferase</keyword>
<keyword evidence="5" id="KW-0735">Signal-anchor</keyword>
<feature type="compositionally biased region" description="Polar residues" evidence="9">
    <location>
        <begin position="320"/>
        <end position="330"/>
    </location>
</feature>
<dbReference type="GO" id="GO:0016757">
    <property type="term" value="F:glycosyltransferase activity"/>
    <property type="evidence" value="ECO:0007669"/>
    <property type="project" value="UniProtKB-KW"/>
</dbReference>
<dbReference type="RefSeq" id="XP_025360511.1">
    <property type="nucleotide sequence ID" value="XM_025509753.1"/>
</dbReference>
<protein>
    <recommendedName>
        <fullName evidence="11">Fringe-like glycosyltransferase domain-containing protein</fullName>
    </recommendedName>
</protein>
<evidence type="ECO:0000256" key="1">
    <source>
        <dbReference type="ARBA" id="ARBA00004606"/>
    </source>
</evidence>
<feature type="compositionally biased region" description="Low complexity" evidence="9">
    <location>
        <begin position="310"/>
        <end position="319"/>
    </location>
</feature>
<feature type="region of interest" description="Disordered" evidence="9">
    <location>
        <begin position="664"/>
        <end position="695"/>
    </location>
</feature>
<feature type="compositionally biased region" description="Low complexity" evidence="9">
    <location>
        <begin position="45"/>
        <end position="63"/>
    </location>
</feature>
<proteinExistence type="predicted"/>
<feature type="compositionally biased region" description="Low complexity" evidence="9">
    <location>
        <begin position="7"/>
        <end position="30"/>
    </location>
</feature>
<evidence type="ECO:0000313" key="13">
    <source>
        <dbReference type="Proteomes" id="UP000245884"/>
    </source>
</evidence>
<dbReference type="Gene3D" id="3.90.550.50">
    <property type="match status" value="1"/>
</dbReference>
<evidence type="ECO:0000256" key="3">
    <source>
        <dbReference type="ARBA" id="ARBA00022679"/>
    </source>
</evidence>
<evidence type="ECO:0000259" key="11">
    <source>
        <dbReference type="Pfam" id="PF02434"/>
    </source>
</evidence>